<evidence type="ECO:0000313" key="3">
    <source>
        <dbReference type="Proteomes" id="UP001303647"/>
    </source>
</evidence>
<protein>
    <submittedName>
        <fullName evidence="2">Uncharacterized protein</fullName>
    </submittedName>
</protein>
<proteinExistence type="predicted"/>
<feature type="signal peptide" evidence="1">
    <location>
        <begin position="1"/>
        <end position="22"/>
    </location>
</feature>
<reference evidence="2" key="1">
    <citation type="journal article" date="2023" name="Mol. Phylogenet. Evol.">
        <title>Genome-scale phylogeny and comparative genomics of the fungal order Sordariales.</title>
        <authorList>
            <person name="Hensen N."/>
            <person name="Bonometti L."/>
            <person name="Westerberg I."/>
            <person name="Brannstrom I.O."/>
            <person name="Guillou S."/>
            <person name="Cros-Aarteil S."/>
            <person name="Calhoun S."/>
            <person name="Haridas S."/>
            <person name="Kuo A."/>
            <person name="Mondo S."/>
            <person name="Pangilinan J."/>
            <person name="Riley R."/>
            <person name="LaButti K."/>
            <person name="Andreopoulos B."/>
            <person name="Lipzen A."/>
            <person name="Chen C."/>
            <person name="Yan M."/>
            <person name="Daum C."/>
            <person name="Ng V."/>
            <person name="Clum A."/>
            <person name="Steindorff A."/>
            <person name="Ohm R.A."/>
            <person name="Martin F."/>
            <person name="Silar P."/>
            <person name="Natvig D.O."/>
            <person name="Lalanne C."/>
            <person name="Gautier V."/>
            <person name="Ament-Velasquez S.L."/>
            <person name="Kruys A."/>
            <person name="Hutchinson M.I."/>
            <person name="Powell A.J."/>
            <person name="Barry K."/>
            <person name="Miller A.N."/>
            <person name="Grigoriev I.V."/>
            <person name="Debuchy R."/>
            <person name="Gladieux P."/>
            <person name="Hiltunen Thoren M."/>
            <person name="Johannesson H."/>
        </authorList>
    </citation>
    <scope>NUCLEOTIDE SEQUENCE</scope>
    <source>
        <strain evidence="2">CBS 359.72</strain>
    </source>
</reference>
<keyword evidence="3" id="KW-1185">Reference proteome</keyword>
<feature type="chain" id="PRO_5042973530" evidence="1">
    <location>
        <begin position="23"/>
        <end position="148"/>
    </location>
</feature>
<reference evidence="2" key="2">
    <citation type="submission" date="2023-05" db="EMBL/GenBank/DDBJ databases">
        <authorList>
            <consortium name="Lawrence Berkeley National Laboratory"/>
            <person name="Steindorff A."/>
            <person name="Hensen N."/>
            <person name="Bonometti L."/>
            <person name="Westerberg I."/>
            <person name="Brannstrom I.O."/>
            <person name="Guillou S."/>
            <person name="Cros-Aarteil S."/>
            <person name="Calhoun S."/>
            <person name="Haridas S."/>
            <person name="Kuo A."/>
            <person name="Mondo S."/>
            <person name="Pangilinan J."/>
            <person name="Riley R."/>
            <person name="Labutti K."/>
            <person name="Andreopoulos B."/>
            <person name="Lipzen A."/>
            <person name="Chen C."/>
            <person name="Yanf M."/>
            <person name="Daum C."/>
            <person name="Ng V."/>
            <person name="Clum A."/>
            <person name="Ohm R."/>
            <person name="Martin F."/>
            <person name="Silar P."/>
            <person name="Natvig D."/>
            <person name="Lalanne C."/>
            <person name="Gautier V."/>
            <person name="Ament-Velasquez S.L."/>
            <person name="Kruys A."/>
            <person name="Hutchinson M.I."/>
            <person name="Powell A.J."/>
            <person name="Barry K."/>
            <person name="Miller A.N."/>
            <person name="Grigoriev I.V."/>
            <person name="Debuchy R."/>
            <person name="Gladieux P."/>
            <person name="Thoren M.H."/>
            <person name="Johannesson H."/>
        </authorList>
    </citation>
    <scope>NUCLEOTIDE SEQUENCE</scope>
    <source>
        <strain evidence="2">CBS 359.72</strain>
    </source>
</reference>
<organism evidence="2 3">
    <name type="scientific">Corynascus novoguineensis</name>
    <dbReference type="NCBI Taxonomy" id="1126955"/>
    <lineage>
        <taxon>Eukaryota</taxon>
        <taxon>Fungi</taxon>
        <taxon>Dikarya</taxon>
        <taxon>Ascomycota</taxon>
        <taxon>Pezizomycotina</taxon>
        <taxon>Sordariomycetes</taxon>
        <taxon>Sordariomycetidae</taxon>
        <taxon>Sordariales</taxon>
        <taxon>Chaetomiaceae</taxon>
        <taxon>Corynascus</taxon>
    </lineage>
</organism>
<dbReference type="AlphaFoldDB" id="A0AAN7HGK4"/>
<evidence type="ECO:0000256" key="1">
    <source>
        <dbReference type="SAM" id="SignalP"/>
    </source>
</evidence>
<name>A0AAN7HGK4_9PEZI</name>
<comment type="caution">
    <text evidence="2">The sequence shown here is derived from an EMBL/GenBank/DDBJ whole genome shotgun (WGS) entry which is preliminary data.</text>
</comment>
<evidence type="ECO:0000313" key="2">
    <source>
        <dbReference type="EMBL" id="KAK4249016.1"/>
    </source>
</evidence>
<dbReference type="EMBL" id="MU857629">
    <property type="protein sequence ID" value="KAK4249016.1"/>
    <property type="molecule type" value="Genomic_DNA"/>
</dbReference>
<gene>
    <name evidence="2" type="ORF">C7999DRAFT_39866</name>
</gene>
<sequence length="148" mass="15209">MTAFSLTRVLLLAVLATAGVNANPCGKTLCDIGLTCCNSSCGICVKPGMKCTTHICPDSNFAPREEEDDHEQGVECGPATCKGGTECCNESCGYCVEPGKGCTQELCLPAGEPCGDKVCAKGLVCCNESCGLCAPPNGGCTQQLCIKE</sequence>
<keyword evidence="1" id="KW-0732">Signal</keyword>
<dbReference type="Proteomes" id="UP001303647">
    <property type="component" value="Unassembled WGS sequence"/>
</dbReference>
<accession>A0AAN7HGK4</accession>